<gene>
    <name evidence="3" type="ORF">ACFSYC_16255</name>
</gene>
<evidence type="ECO:0000259" key="2">
    <source>
        <dbReference type="Pfam" id="PF09917"/>
    </source>
</evidence>
<name>A0ABW5XTX0_9SPHI</name>
<evidence type="ECO:0000313" key="3">
    <source>
        <dbReference type="EMBL" id="MFD2866250.1"/>
    </source>
</evidence>
<accession>A0ABW5XTX0</accession>
<sequence length="159" mass="18259">MQHTPLKHKILLLLFLWTIPVVADDTQKANLVCGKWLSDNKELLVLIYRDGNTFKGKSIWFKNKDTSKDMGEWTDKHNPNPALRTRKIMGIDILTELTYNAASNTWENGKIYDSSTGKLWSTYVKIDKAGKLKATAYWGVKFLSKSITFTRYNGERLAN</sequence>
<proteinExistence type="predicted"/>
<evidence type="ECO:0000256" key="1">
    <source>
        <dbReference type="SAM" id="SignalP"/>
    </source>
</evidence>
<feature type="chain" id="PRO_5047227534" evidence="1">
    <location>
        <begin position="24"/>
        <end position="159"/>
    </location>
</feature>
<reference evidence="4" key="1">
    <citation type="journal article" date="2019" name="Int. J. Syst. Evol. Microbiol.">
        <title>The Global Catalogue of Microorganisms (GCM) 10K type strain sequencing project: providing services to taxonomists for standard genome sequencing and annotation.</title>
        <authorList>
            <consortium name="The Broad Institute Genomics Platform"/>
            <consortium name="The Broad Institute Genome Sequencing Center for Infectious Disease"/>
            <person name="Wu L."/>
            <person name="Ma J."/>
        </authorList>
    </citation>
    <scope>NUCLEOTIDE SEQUENCE [LARGE SCALE GENOMIC DNA]</scope>
    <source>
        <strain evidence="4">KCTC 52232</strain>
    </source>
</reference>
<feature type="signal peptide" evidence="1">
    <location>
        <begin position="1"/>
        <end position="23"/>
    </location>
</feature>
<dbReference type="PANTHER" id="PTHR36919">
    <property type="entry name" value="BLR1215 PROTEIN"/>
    <property type="match status" value="1"/>
</dbReference>
<dbReference type="EMBL" id="JBHUON010000023">
    <property type="protein sequence ID" value="MFD2866250.1"/>
    <property type="molecule type" value="Genomic_DNA"/>
</dbReference>
<dbReference type="PANTHER" id="PTHR36919:SF2">
    <property type="entry name" value="BLL6627 PROTEIN"/>
    <property type="match status" value="1"/>
</dbReference>
<dbReference type="RefSeq" id="WP_377129711.1">
    <property type="nucleotide sequence ID" value="NZ_JBHUON010000023.1"/>
</dbReference>
<dbReference type="Pfam" id="PF09917">
    <property type="entry name" value="DUF2147"/>
    <property type="match status" value="1"/>
</dbReference>
<keyword evidence="1" id="KW-0732">Signal</keyword>
<keyword evidence="4" id="KW-1185">Reference proteome</keyword>
<dbReference type="Gene3D" id="2.40.128.520">
    <property type="match status" value="1"/>
</dbReference>
<dbReference type="Proteomes" id="UP001597601">
    <property type="component" value="Unassembled WGS sequence"/>
</dbReference>
<organism evidence="3 4">
    <name type="scientific">Mucilaginibacter antarcticus</name>
    <dbReference type="NCBI Taxonomy" id="1855725"/>
    <lineage>
        <taxon>Bacteria</taxon>
        <taxon>Pseudomonadati</taxon>
        <taxon>Bacteroidota</taxon>
        <taxon>Sphingobacteriia</taxon>
        <taxon>Sphingobacteriales</taxon>
        <taxon>Sphingobacteriaceae</taxon>
        <taxon>Mucilaginibacter</taxon>
    </lineage>
</organism>
<evidence type="ECO:0000313" key="4">
    <source>
        <dbReference type="Proteomes" id="UP001597601"/>
    </source>
</evidence>
<dbReference type="InterPro" id="IPR019223">
    <property type="entry name" value="DUF2147"/>
</dbReference>
<protein>
    <submittedName>
        <fullName evidence="3">DUF2147 domain-containing protein</fullName>
    </submittedName>
</protein>
<feature type="domain" description="DUF2147" evidence="2">
    <location>
        <begin position="34"/>
        <end position="151"/>
    </location>
</feature>
<comment type="caution">
    <text evidence="3">The sequence shown here is derived from an EMBL/GenBank/DDBJ whole genome shotgun (WGS) entry which is preliminary data.</text>
</comment>